<evidence type="ECO:0000313" key="9">
    <source>
        <dbReference type="EMBL" id="MBO9205516.1"/>
    </source>
</evidence>
<name>A0ABS3Z5T8_9BACT</name>
<dbReference type="Proteomes" id="UP000677244">
    <property type="component" value="Unassembled WGS sequence"/>
</dbReference>
<evidence type="ECO:0000256" key="7">
    <source>
        <dbReference type="ARBA" id="ARBA00023012"/>
    </source>
</evidence>
<dbReference type="InterPro" id="IPR005467">
    <property type="entry name" value="His_kinase_dom"/>
</dbReference>
<accession>A0ABS3Z5T8</accession>
<evidence type="ECO:0000256" key="2">
    <source>
        <dbReference type="ARBA" id="ARBA00012438"/>
    </source>
</evidence>
<keyword evidence="10" id="KW-1185">Reference proteome</keyword>
<protein>
    <recommendedName>
        <fullName evidence="2">histidine kinase</fullName>
        <ecNumber evidence="2">2.7.13.3</ecNumber>
    </recommendedName>
</protein>
<keyword evidence="3" id="KW-0808">Transferase</keyword>
<feature type="domain" description="Histidine kinase" evidence="8">
    <location>
        <begin position="1"/>
        <end position="124"/>
    </location>
</feature>
<evidence type="ECO:0000256" key="3">
    <source>
        <dbReference type="ARBA" id="ARBA00022679"/>
    </source>
</evidence>
<sequence>MKGEKEISFVYELCKQPFIILADEQQMEQVIINVVKNGIEAIDKKGMVTFTTNISQKQLTITDNGRGIPADEIDQLFTPFFSTKTDGQGIGLTLVKEILINHGIDFSLQSNDQGQTSFNFGFVN</sequence>
<evidence type="ECO:0000256" key="1">
    <source>
        <dbReference type="ARBA" id="ARBA00000085"/>
    </source>
</evidence>
<dbReference type="Gene3D" id="3.30.565.10">
    <property type="entry name" value="Histidine kinase-like ATPase, C-terminal domain"/>
    <property type="match status" value="1"/>
</dbReference>
<dbReference type="PANTHER" id="PTHR43065:SF46">
    <property type="entry name" value="C4-DICARBOXYLATE TRANSPORT SENSOR PROTEIN DCTB"/>
    <property type="match status" value="1"/>
</dbReference>
<organism evidence="9 10">
    <name type="scientific">Niastella soli</name>
    <dbReference type="NCBI Taxonomy" id="2821487"/>
    <lineage>
        <taxon>Bacteria</taxon>
        <taxon>Pseudomonadati</taxon>
        <taxon>Bacteroidota</taxon>
        <taxon>Chitinophagia</taxon>
        <taxon>Chitinophagales</taxon>
        <taxon>Chitinophagaceae</taxon>
        <taxon>Niastella</taxon>
    </lineage>
</organism>
<dbReference type="RefSeq" id="WP_209145151.1">
    <property type="nucleotide sequence ID" value="NZ_JAGHKO010000024.1"/>
</dbReference>
<dbReference type="InterPro" id="IPR036890">
    <property type="entry name" value="HATPase_C_sf"/>
</dbReference>
<dbReference type="Pfam" id="PF02518">
    <property type="entry name" value="HATPase_c"/>
    <property type="match status" value="1"/>
</dbReference>
<dbReference type="InterPro" id="IPR003594">
    <property type="entry name" value="HATPase_dom"/>
</dbReference>
<dbReference type="GO" id="GO:0005524">
    <property type="term" value="F:ATP binding"/>
    <property type="evidence" value="ECO:0007669"/>
    <property type="project" value="UniProtKB-KW"/>
</dbReference>
<comment type="caution">
    <text evidence="9">The sequence shown here is derived from an EMBL/GenBank/DDBJ whole genome shotgun (WGS) entry which is preliminary data.</text>
</comment>
<keyword evidence="7" id="KW-0902">Two-component regulatory system</keyword>
<gene>
    <name evidence="9" type="ORF">J7I42_34820</name>
</gene>
<dbReference type="PRINTS" id="PR00344">
    <property type="entry name" value="BCTRLSENSOR"/>
</dbReference>
<keyword evidence="5" id="KW-0418">Kinase</keyword>
<dbReference type="EC" id="2.7.13.3" evidence="2"/>
<proteinExistence type="predicted"/>
<dbReference type="SUPFAM" id="SSF55874">
    <property type="entry name" value="ATPase domain of HSP90 chaperone/DNA topoisomerase II/histidine kinase"/>
    <property type="match status" value="1"/>
</dbReference>
<dbReference type="SMART" id="SM00387">
    <property type="entry name" value="HATPase_c"/>
    <property type="match status" value="1"/>
</dbReference>
<keyword evidence="6 9" id="KW-0067">ATP-binding</keyword>
<evidence type="ECO:0000256" key="6">
    <source>
        <dbReference type="ARBA" id="ARBA00022840"/>
    </source>
</evidence>
<dbReference type="EMBL" id="JAGHKO010000024">
    <property type="protein sequence ID" value="MBO9205516.1"/>
    <property type="molecule type" value="Genomic_DNA"/>
</dbReference>
<evidence type="ECO:0000256" key="5">
    <source>
        <dbReference type="ARBA" id="ARBA00022777"/>
    </source>
</evidence>
<evidence type="ECO:0000313" key="10">
    <source>
        <dbReference type="Proteomes" id="UP000677244"/>
    </source>
</evidence>
<reference evidence="9 10" key="1">
    <citation type="submission" date="2021-03" db="EMBL/GenBank/DDBJ databases">
        <title>Assistant Professor.</title>
        <authorList>
            <person name="Huq M.A."/>
        </authorList>
    </citation>
    <scope>NUCLEOTIDE SEQUENCE [LARGE SCALE GENOMIC DNA]</scope>
    <source>
        <strain evidence="9 10">MAH-29</strain>
    </source>
</reference>
<evidence type="ECO:0000259" key="8">
    <source>
        <dbReference type="PROSITE" id="PS50109"/>
    </source>
</evidence>
<comment type="catalytic activity">
    <reaction evidence="1">
        <text>ATP + protein L-histidine = ADP + protein N-phospho-L-histidine.</text>
        <dbReference type="EC" id="2.7.13.3"/>
    </reaction>
</comment>
<evidence type="ECO:0000256" key="4">
    <source>
        <dbReference type="ARBA" id="ARBA00022741"/>
    </source>
</evidence>
<dbReference type="PROSITE" id="PS50109">
    <property type="entry name" value="HIS_KIN"/>
    <property type="match status" value="1"/>
</dbReference>
<dbReference type="InterPro" id="IPR004358">
    <property type="entry name" value="Sig_transdc_His_kin-like_C"/>
</dbReference>
<keyword evidence="4" id="KW-0547">Nucleotide-binding</keyword>
<dbReference type="PANTHER" id="PTHR43065">
    <property type="entry name" value="SENSOR HISTIDINE KINASE"/>
    <property type="match status" value="1"/>
</dbReference>